<dbReference type="EMBL" id="PYMJ01000007">
    <property type="protein sequence ID" value="PSU49240.1"/>
    <property type="molecule type" value="Genomic_DNA"/>
</dbReference>
<dbReference type="Proteomes" id="UP000240987">
    <property type="component" value="Unassembled WGS sequence"/>
</dbReference>
<name>A0A2T3JK04_9GAMM</name>
<sequence length="784" mass="90145">MFKFHYQVLLLIFLCPVVYCKGLENTLELDLEQARLSKQGQYQVRTQYLSKRGTPVYTNRLILENSPYLLQHAHNPVNWYAWGKQAFDAARRENKPIFLSIGYSTCHWCHVMEAESFDNEEVARILNKYFISIKVDRDLRPDIDDFYIKAALVFSGEAGWPISSFLTHDSKPFFAASYFSRSDFVDLLEQVQDKWTNDHQFLLKSAIEIYQEIQEQQKVASVADTISPSLIGQTIIKILSSEDKRWGGIDQIPKFPRELILMLLLRKLKTVDDFALSREWEFISRELDALLQGGIYDQVAGGFHRYATDKAWRIPHFEKMLFNQALLADIYTNAWFYSGDNEYKRIVIETLNYVLNEMRSDRACFYSATDADSENKEGKFYLWHDIEIASLFTPSETDFVRKLYGIRLKGNFNHKNILYLPNGLESVAEGNDVDYQILLTKIAGIRQKLYQKRAERIPPFKDKKQIVEWSALMISALANSGLVFNTPEYIRVADQCAEAIWQHAINNQGSSSRLIDSNKSSVSATLGDYGHYIQAMLTLYDVTDKDIWLTRSHLIYLQAVRMFQDKKSGGFFNTAFDQNEQFFFRNKDVTDNTIASGNSAMLMAMVMLHQRSGQFVKQSQIKEFISYNASAINQNPIAFPAMLAAVDESLQADIKPVKYAAKGNIKIRAEFRQNKKQLTLTLMISNGWHINSTQPLQTNLIPTTVELVYPTTADLTMQYPEGHLKSLSFSQLELSLYEDELKLTGNIIQPVASNYLLINIRLQACDDKMCLPPETVRIAPIYLD</sequence>
<reference evidence="3 4" key="1">
    <citation type="submission" date="2018-01" db="EMBL/GenBank/DDBJ databases">
        <title>Whole genome sequencing of Histamine producing bacteria.</title>
        <authorList>
            <person name="Butler K."/>
        </authorList>
    </citation>
    <scope>NUCLEOTIDE SEQUENCE [LARGE SCALE GENOMIC DNA]</scope>
    <source>
        <strain evidence="3 4">JCM 12947</strain>
    </source>
</reference>
<dbReference type="SUPFAM" id="SSF52833">
    <property type="entry name" value="Thioredoxin-like"/>
    <property type="match status" value="1"/>
</dbReference>
<dbReference type="PIRSF" id="PIRSF006402">
    <property type="entry name" value="UCP006402_thioredoxin"/>
    <property type="match status" value="1"/>
</dbReference>
<dbReference type="InterPro" id="IPR036249">
    <property type="entry name" value="Thioredoxin-like_sf"/>
</dbReference>
<dbReference type="Pfam" id="PF11412">
    <property type="entry name" value="DsbD_N"/>
    <property type="match status" value="1"/>
</dbReference>
<dbReference type="InterPro" id="IPR036929">
    <property type="entry name" value="DsbDN_sf"/>
</dbReference>
<accession>A0A2T3JK04</accession>
<feature type="domain" description="Spermatogenesis-associated protein 20-like TRX" evidence="1">
    <location>
        <begin position="58"/>
        <end position="213"/>
    </location>
</feature>
<dbReference type="InterPro" id="IPR004879">
    <property type="entry name" value="Ssp411-like_TRX"/>
</dbReference>
<comment type="caution">
    <text evidence="3">The sequence shown here is derived from an EMBL/GenBank/DDBJ whole genome shotgun (WGS) entry which is preliminary data.</text>
</comment>
<dbReference type="AlphaFoldDB" id="A0A2T3JK04"/>
<dbReference type="InterPro" id="IPR024705">
    <property type="entry name" value="Ssp411"/>
</dbReference>
<dbReference type="PANTHER" id="PTHR42899:SF1">
    <property type="entry name" value="SPERMATOGENESIS-ASSOCIATED PROTEIN 20"/>
    <property type="match status" value="1"/>
</dbReference>
<dbReference type="Gene3D" id="2.60.40.1250">
    <property type="entry name" value="Thiol:disulfide interchange protein DsbD, N-terminal domain"/>
    <property type="match status" value="1"/>
</dbReference>
<dbReference type="PANTHER" id="PTHR42899">
    <property type="entry name" value="SPERMATOGENESIS-ASSOCIATED PROTEIN 20"/>
    <property type="match status" value="1"/>
</dbReference>
<dbReference type="SUPFAM" id="SSF48208">
    <property type="entry name" value="Six-hairpin glycosidases"/>
    <property type="match status" value="1"/>
</dbReference>
<protein>
    <recommendedName>
        <fullName evidence="5">Thioredoxin</fullName>
    </recommendedName>
</protein>
<dbReference type="GO" id="GO:0005975">
    <property type="term" value="P:carbohydrate metabolic process"/>
    <property type="evidence" value="ECO:0007669"/>
    <property type="project" value="InterPro"/>
</dbReference>
<keyword evidence="4" id="KW-1185">Reference proteome</keyword>
<dbReference type="CDD" id="cd02955">
    <property type="entry name" value="SSP411"/>
    <property type="match status" value="1"/>
</dbReference>
<evidence type="ECO:0000313" key="3">
    <source>
        <dbReference type="EMBL" id="PSU49240.1"/>
    </source>
</evidence>
<dbReference type="OrthoDB" id="9762614at2"/>
<proteinExistence type="predicted"/>
<dbReference type="RefSeq" id="WP_107242511.1">
    <property type="nucleotide sequence ID" value="NZ_PYMJ01000007.1"/>
</dbReference>
<dbReference type="InterPro" id="IPR028250">
    <property type="entry name" value="DsbDN"/>
</dbReference>
<evidence type="ECO:0000313" key="4">
    <source>
        <dbReference type="Proteomes" id="UP000240987"/>
    </source>
</evidence>
<evidence type="ECO:0000259" key="2">
    <source>
        <dbReference type="Pfam" id="PF11412"/>
    </source>
</evidence>
<evidence type="ECO:0008006" key="5">
    <source>
        <dbReference type="Google" id="ProtNLM"/>
    </source>
</evidence>
<gene>
    <name evidence="3" type="ORF">C9J12_09675</name>
</gene>
<evidence type="ECO:0000259" key="1">
    <source>
        <dbReference type="Pfam" id="PF03190"/>
    </source>
</evidence>
<feature type="domain" description="Thiol:disulfide interchange protein DsbD N-terminal" evidence="2">
    <location>
        <begin position="669"/>
        <end position="777"/>
    </location>
</feature>
<dbReference type="Pfam" id="PF03190">
    <property type="entry name" value="Thioredox_DsbH"/>
    <property type="match status" value="1"/>
</dbReference>
<dbReference type="InterPro" id="IPR008928">
    <property type="entry name" value="6-hairpin_glycosidase_sf"/>
</dbReference>
<dbReference type="Gene3D" id="3.40.30.10">
    <property type="entry name" value="Glutaredoxin"/>
    <property type="match status" value="1"/>
</dbReference>
<organism evidence="3 4">
    <name type="scientific">Photobacterium frigidiphilum</name>
    <dbReference type="NCBI Taxonomy" id="264736"/>
    <lineage>
        <taxon>Bacteria</taxon>
        <taxon>Pseudomonadati</taxon>
        <taxon>Pseudomonadota</taxon>
        <taxon>Gammaproteobacteria</taxon>
        <taxon>Vibrionales</taxon>
        <taxon>Vibrionaceae</taxon>
        <taxon>Photobacterium</taxon>
    </lineage>
</organism>